<evidence type="ECO:0000259" key="2">
    <source>
        <dbReference type="Pfam" id="PF01051"/>
    </source>
</evidence>
<evidence type="ECO:0000256" key="1">
    <source>
        <dbReference type="ARBA" id="ARBA00038283"/>
    </source>
</evidence>
<dbReference type="AlphaFoldDB" id="A0A5E4PLN2"/>
<name>A0A5E4PLN2_9COXI</name>
<protein>
    <recommendedName>
        <fullName evidence="2">Initiator Rep protein WH1 domain-containing protein</fullName>
    </recommendedName>
</protein>
<feature type="domain" description="Initiator Rep protein WH1" evidence="2">
    <location>
        <begin position="19"/>
        <end position="161"/>
    </location>
</feature>
<dbReference type="Pfam" id="PF01051">
    <property type="entry name" value="Rep3_N"/>
    <property type="match status" value="1"/>
</dbReference>
<dbReference type="SUPFAM" id="SSF46785">
    <property type="entry name" value="Winged helix' DNA-binding domain"/>
    <property type="match status" value="1"/>
</dbReference>
<dbReference type="EMBL" id="LR699120">
    <property type="protein sequence ID" value="VVC77311.1"/>
    <property type="molecule type" value="Genomic_DNA"/>
</dbReference>
<dbReference type="InterPro" id="IPR036388">
    <property type="entry name" value="WH-like_DNA-bd_sf"/>
</dbReference>
<keyword evidence="4" id="KW-1185">Reference proteome</keyword>
<dbReference type="Gene3D" id="1.10.10.10">
    <property type="entry name" value="Winged helix-like DNA-binding domain superfamily/Winged helix DNA-binding domain"/>
    <property type="match status" value="2"/>
</dbReference>
<evidence type="ECO:0000313" key="4">
    <source>
        <dbReference type="Proteomes" id="UP000324194"/>
    </source>
</evidence>
<dbReference type="InterPro" id="IPR036390">
    <property type="entry name" value="WH_DNA-bd_sf"/>
</dbReference>
<comment type="similarity">
    <text evidence="1">Belongs to the initiator RepB protein family.</text>
</comment>
<dbReference type="Pfam" id="PF21205">
    <property type="entry name" value="Rep3_C"/>
    <property type="match status" value="1"/>
</dbReference>
<dbReference type="GO" id="GO:0006270">
    <property type="term" value="P:DNA replication initiation"/>
    <property type="evidence" value="ECO:0007669"/>
    <property type="project" value="InterPro"/>
</dbReference>
<evidence type="ECO:0000313" key="3">
    <source>
        <dbReference type="EMBL" id="VVC77311.1"/>
    </source>
</evidence>
<dbReference type="InterPro" id="IPR000525">
    <property type="entry name" value="Initiator_Rep_WH1"/>
</dbReference>
<reference evidence="3 4" key="1">
    <citation type="submission" date="2019-08" db="EMBL/GenBank/DDBJ databases">
        <authorList>
            <person name="Guy L."/>
        </authorList>
    </citation>
    <scope>NUCLEOTIDE SEQUENCE [LARGE SCALE GENOMIC DNA]</scope>
    <source>
        <strain evidence="3 4">SGT-108</strain>
    </source>
</reference>
<sequence>MGQHVTDVGQEKKEIKKELKKHAATIHCSNTLSLLQRKITNALLYHAYKELMLKDEHEITVNQLCRLIGYQGHNHAAIKEAFKGLISTVIEWNLINDETGSENWTASSIIASVSLEGPLCYYAYSPRMKQLLHSPSMFGKIDLVIQSRFRSSYGLALYENCIRYRGLPTTKWFDMDLFKKLMGVPAGKYEVFRDFKRRVLDKAVEEVNTYSDLVIESEYVREGRKVVKVRFKLKERAKKTRLGGNKQAASLQTDSGHEEIRTRLTSLYGLSNEQIEQIFSQYDGQYIQDKMTVIENSKPFQDGKVQNLAGYLLSAVKNNYQPAKSASLPVIDLEGARMELEFAEVKRQIESIREDYHHHRENLIHEAIESLSTEDRQQFMADFQRAAEPVIKTILKLQRSKYTRENVWESPQIKALLRQFAVREMDFLNVPTLDEFVSLQDEIKIEAWQKLKSFDPDHPLLRSNE</sequence>
<organism evidence="3 4">
    <name type="scientific">Aquicella siphonis</name>
    <dbReference type="NCBI Taxonomy" id="254247"/>
    <lineage>
        <taxon>Bacteria</taxon>
        <taxon>Pseudomonadati</taxon>
        <taxon>Pseudomonadota</taxon>
        <taxon>Gammaproteobacteria</taxon>
        <taxon>Legionellales</taxon>
        <taxon>Coxiellaceae</taxon>
        <taxon>Aquicella</taxon>
    </lineage>
</organism>
<dbReference type="GO" id="GO:0003887">
    <property type="term" value="F:DNA-directed DNA polymerase activity"/>
    <property type="evidence" value="ECO:0007669"/>
    <property type="project" value="InterPro"/>
</dbReference>
<proteinExistence type="inferred from homology"/>
<accession>A0A5E4PLN2</accession>
<gene>
    <name evidence="3" type="ORF">AQUSIP_26380</name>
</gene>
<dbReference type="RefSeq" id="WP_172622891.1">
    <property type="nucleotide sequence ID" value="NZ_LR699120.1"/>
</dbReference>
<dbReference type="Proteomes" id="UP000324194">
    <property type="component" value="Chromosome 2"/>
</dbReference>
<dbReference type="KEGG" id="asip:AQUSIP_26380"/>